<keyword evidence="2" id="KW-1185">Reference proteome</keyword>
<reference evidence="2" key="1">
    <citation type="submission" date="2016-10" db="EMBL/GenBank/DDBJ databases">
        <authorList>
            <person name="Varghese N."/>
            <person name="Submissions S."/>
        </authorList>
    </citation>
    <scope>NUCLEOTIDE SEQUENCE [LARGE SCALE GENOMIC DNA]</scope>
    <source>
        <strain evidence="2">DS-12</strain>
    </source>
</reference>
<evidence type="ECO:0000313" key="2">
    <source>
        <dbReference type="Proteomes" id="UP000199036"/>
    </source>
</evidence>
<protein>
    <submittedName>
        <fullName evidence="1">Uncharacterized protein</fullName>
    </submittedName>
</protein>
<sequence>MKKLLSIIMLFIGITSCTTENDIGTNQEGQRQKDLKSRDGINYGEMHNDILEIYYADYDYNSNDVSLMENAVEEYLIENESTVTFNDVKSSNSVLYYYSQKLYATAGNVNDIKNLFKEINEEGLSTQKAYDYSLELLEIFELYEGDVVTFTEKLNIYRIKVNSDSSIDGNLKNNLLKAVEIGEYSHMYWYEIVGIDANLDSNSANAANYGGKVDTRRIAVIAGGDVAGALTGIQSGLVGYASLVFGPWGGAIAMAGTAAVGSLNAARVLR</sequence>
<evidence type="ECO:0000313" key="1">
    <source>
        <dbReference type="EMBL" id="SFN88616.1"/>
    </source>
</evidence>
<gene>
    <name evidence="1" type="ORF">SAMN05421741_1133</name>
</gene>
<proteinExistence type="predicted"/>
<organism evidence="1 2">
    <name type="scientific">Paenimyroides ummariense</name>
    <dbReference type="NCBI Taxonomy" id="913024"/>
    <lineage>
        <taxon>Bacteria</taxon>
        <taxon>Pseudomonadati</taxon>
        <taxon>Bacteroidota</taxon>
        <taxon>Flavobacteriia</taxon>
        <taxon>Flavobacteriales</taxon>
        <taxon>Flavobacteriaceae</taxon>
        <taxon>Paenimyroides</taxon>
    </lineage>
</organism>
<name>A0A1I5CP15_9FLAO</name>
<dbReference type="PROSITE" id="PS51257">
    <property type="entry name" value="PROKAR_LIPOPROTEIN"/>
    <property type="match status" value="1"/>
</dbReference>
<dbReference type="Proteomes" id="UP000199036">
    <property type="component" value="Unassembled WGS sequence"/>
</dbReference>
<dbReference type="EMBL" id="FOVI01000013">
    <property type="protein sequence ID" value="SFN88616.1"/>
    <property type="molecule type" value="Genomic_DNA"/>
</dbReference>
<accession>A0A1I5CP15</accession>
<dbReference type="AlphaFoldDB" id="A0A1I5CP15"/>
<dbReference type="OrthoDB" id="663527at2"/>
<dbReference type="RefSeq" id="WP_091523431.1">
    <property type="nucleotide sequence ID" value="NZ_FOVI01000013.1"/>
</dbReference>